<dbReference type="STRING" id="425514.SAMN05443550_105302"/>
<keyword evidence="1" id="KW-0472">Membrane</keyword>
<organism evidence="2 3">
    <name type="scientific">Pedobacter hartonius</name>
    <dbReference type="NCBI Taxonomy" id="425514"/>
    <lineage>
        <taxon>Bacteria</taxon>
        <taxon>Pseudomonadati</taxon>
        <taxon>Bacteroidota</taxon>
        <taxon>Sphingobacteriia</taxon>
        <taxon>Sphingobacteriales</taxon>
        <taxon>Sphingobacteriaceae</taxon>
        <taxon>Pedobacter</taxon>
    </lineage>
</organism>
<dbReference type="AlphaFoldDB" id="A0A1H4E913"/>
<dbReference type="Proteomes" id="UP000198850">
    <property type="component" value="Unassembled WGS sequence"/>
</dbReference>
<evidence type="ECO:0000313" key="2">
    <source>
        <dbReference type="EMBL" id="SEA81551.1"/>
    </source>
</evidence>
<keyword evidence="1" id="KW-0812">Transmembrane</keyword>
<keyword evidence="1" id="KW-1133">Transmembrane helix</keyword>
<proteinExistence type="predicted"/>
<gene>
    <name evidence="2" type="ORF">SAMN05443550_105302</name>
</gene>
<feature type="transmembrane region" description="Helical" evidence="1">
    <location>
        <begin position="6"/>
        <end position="23"/>
    </location>
</feature>
<dbReference type="RefSeq" id="WP_175470560.1">
    <property type="nucleotide sequence ID" value="NZ_FNRA01000005.1"/>
</dbReference>
<keyword evidence="3" id="KW-1185">Reference proteome</keyword>
<protein>
    <submittedName>
        <fullName evidence="2">Uncharacterized protein</fullName>
    </submittedName>
</protein>
<accession>A0A1H4E913</accession>
<name>A0A1H4E913_9SPHI</name>
<evidence type="ECO:0000313" key="3">
    <source>
        <dbReference type="Proteomes" id="UP000198850"/>
    </source>
</evidence>
<dbReference type="EMBL" id="FNRA01000005">
    <property type="protein sequence ID" value="SEA81551.1"/>
    <property type="molecule type" value="Genomic_DNA"/>
</dbReference>
<evidence type="ECO:0000256" key="1">
    <source>
        <dbReference type="SAM" id="Phobius"/>
    </source>
</evidence>
<sequence length="45" mass="4930">MDKRSFNFLFAIVAASMVVLGTYKMAKKKGHILASQTPAVSKNTK</sequence>
<reference evidence="2 3" key="1">
    <citation type="submission" date="2016-10" db="EMBL/GenBank/DDBJ databases">
        <authorList>
            <person name="de Groot N.N."/>
        </authorList>
    </citation>
    <scope>NUCLEOTIDE SEQUENCE [LARGE SCALE GENOMIC DNA]</scope>
    <source>
        <strain evidence="2 3">DSM 19033</strain>
    </source>
</reference>